<dbReference type="EMBL" id="KZ305027">
    <property type="protein sequence ID" value="PIA51927.1"/>
    <property type="molecule type" value="Genomic_DNA"/>
</dbReference>
<proteinExistence type="predicted"/>
<dbReference type="Proteomes" id="UP000230069">
    <property type="component" value="Unassembled WGS sequence"/>
</dbReference>
<dbReference type="AlphaFoldDB" id="A0A2G5E8P9"/>
<name>A0A2G5E8P9_AQUCA</name>
<dbReference type="InParanoid" id="A0A2G5E8P9"/>
<organism evidence="1 2">
    <name type="scientific">Aquilegia coerulea</name>
    <name type="common">Rocky mountain columbine</name>
    <dbReference type="NCBI Taxonomy" id="218851"/>
    <lineage>
        <taxon>Eukaryota</taxon>
        <taxon>Viridiplantae</taxon>
        <taxon>Streptophyta</taxon>
        <taxon>Embryophyta</taxon>
        <taxon>Tracheophyta</taxon>
        <taxon>Spermatophyta</taxon>
        <taxon>Magnoliopsida</taxon>
        <taxon>Ranunculales</taxon>
        <taxon>Ranunculaceae</taxon>
        <taxon>Thalictroideae</taxon>
        <taxon>Aquilegia</taxon>
    </lineage>
</organism>
<accession>A0A2G5E8P9</accession>
<keyword evidence="2" id="KW-1185">Reference proteome</keyword>
<gene>
    <name evidence="1" type="ORF">AQUCO_01000059v1</name>
</gene>
<evidence type="ECO:0000313" key="2">
    <source>
        <dbReference type="Proteomes" id="UP000230069"/>
    </source>
</evidence>
<protein>
    <submittedName>
        <fullName evidence="1">Uncharacterized protein</fullName>
    </submittedName>
</protein>
<evidence type="ECO:0000313" key="1">
    <source>
        <dbReference type="EMBL" id="PIA51927.1"/>
    </source>
</evidence>
<reference evidence="1 2" key="1">
    <citation type="submission" date="2017-09" db="EMBL/GenBank/DDBJ databases">
        <title>WGS assembly of Aquilegia coerulea Goldsmith.</title>
        <authorList>
            <person name="Hodges S."/>
            <person name="Kramer E."/>
            <person name="Nordborg M."/>
            <person name="Tomkins J."/>
            <person name="Borevitz J."/>
            <person name="Derieg N."/>
            <person name="Yan J."/>
            <person name="Mihaltcheva S."/>
            <person name="Hayes R.D."/>
            <person name="Rokhsar D."/>
        </authorList>
    </citation>
    <scope>NUCLEOTIDE SEQUENCE [LARGE SCALE GENOMIC DNA]</scope>
    <source>
        <strain evidence="2">cv. Goldsmith</strain>
    </source>
</reference>
<sequence length="68" mass="8301">MKDLNFICHHLNFWIVYIFDVFKNGTLENMNYCFRAPRTIDKTKCDAHRLEERNGYLSTWISQHILYD</sequence>